<dbReference type="Gene3D" id="3.40.50.300">
    <property type="entry name" value="P-loop containing nucleotide triphosphate hydrolases"/>
    <property type="match status" value="1"/>
</dbReference>
<protein>
    <submittedName>
        <fullName evidence="1">Uncharacterized protein</fullName>
    </submittedName>
</protein>
<accession>A0AAV4NCP6</accession>
<gene>
    <name evidence="1" type="ORF">CEXT_275151</name>
</gene>
<sequence>MCLVQVSTNYTTGSASSKFSSAGKGLSADYREVINQSFVLFDDVSKKGFKNLDKLRNHLDDRVPVLLEKSNHFFKNFQRGS</sequence>
<organism evidence="1 2">
    <name type="scientific">Caerostris extrusa</name>
    <name type="common">Bark spider</name>
    <name type="synonym">Caerostris bankana</name>
    <dbReference type="NCBI Taxonomy" id="172846"/>
    <lineage>
        <taxon>Eukaryota</taxon>
        <taxon>Metazoa</taxon>
        <taxon>Ecdysozoa</taxon>
        <taxon>Arthropoda</taxon>
        <taxon>Chelicerata</taxon>
        <taxon>Arachnida</taxon>
        <taxon>Araneae</taxon>
        <taxon>Araneomorphae</taxon>
        <taxon>Entelegynae</taxon>
        <taxon>Araneoidea</taxon>
        <taxon>Araneidae</taxon>
        <taxon>Caerostris</taxon>
    </lineage>
</organism>
<dbReference type="EMBL" id="BPLR01020791">
    <property type="protein sequence ID" value="GIX82567.1"/>
    <property type="molecule type" value="Genomic_DNA"/>
</dbReference>
<evidence type="ECO:0000313" key="1">
    <source>
        <dbReference type="EMBL" id="GIX82567.1"/>
    </source>
</evidence>
<comment type="caution">
    <text evidence="1">The sequence shown here is derived from an EMBL/GenBank/DDBJ whole genome shotgun (WGS) entry which is preliminary data.</text>
</comment>
<reference evidence="1 2" key="1">
    <citation type="submission" date="2021-06" db="EMBL/GenBank/DDBJ databases">
        <title>Caerostris extrusa draft genome.</title>
        <authorList>
            <person name="Kono N."/>
            <person name="Arakawa K."/>
        </authorList>
    </citation>
    <scope>NUCLEOTIDE SEQUENCE [LARGE SCALE GENOMIC DNA]</scope>
</reference>
<dbReference type="Proteomes" id="UP001054945">
    <property type="component" value="Unassembled WGS sequence"/>
</dbReference>
<dbReference type="AlphaFoldDB" id="A0AAV4NCP6"/>
<proteinExistence type="predicted"/>
<name>A0AAV4NCP6_CAEEX</name>
<evidence type="ECO:0000313" key="2">
    <source>
        <dbReference type="Proteomes" id="UP001054945"/>
    </source>
</evidence>
<dbReference type="InterPro" id="IPR027417">
    <property type="entry name" value="P-loop_NTPase"/>
</dbReference>
<keyword evidence="2" id="KW-1185">Reference proteome</keyword>